<keyword evidence="3" id="KW-0067">ATP-binding</keyword>
<evidence type="ECO:0000313" key="4">
    <source>
        <dbReference type="Proteomes" id="UP001651880"/>
    </source>
</evidence>
<evidence type="ECO:0000259" key="2">
    <source>
        <dbReference type="SMART" id="SM00382"/>
    </source>
</evidence>
<dbReference type="Gene3D" id="3.40.50.300">
    <property type="entry name" value="P-loop containing nucleotide triphosphate hydrolases"/>
    <property type="match status" value="1"/>
</dbReference>
<dbReference type="SMART" id="SM00382">
    <property type="entry name" value="AAA"/>
    <property type="match status" value="1"/>
</dbReference>
<evidence type="ECO:0000256" key="1">
    <source>
        <dbReference type="SAM" id="Coils"/>
    </source>
</evidence>
<dbReference type="Pfam" id="PF01695">
    <property type="entry name" value="IstB_IS21"/>
    <property type="match status" value="1"/>
</dbReference>
<proteinExistence type="predicted"/>
<dbReference type="NCBIfam" id="NF005304">
    <property type="entry name" value="PRK06835.1"/>
    <property type="match status" value="1"/>
</dbReference>
<dbReference type="InterPro" id="IPR003593">
    <property type="entry name" value="AAA+_ATPase"/>
</dbReference>
<dbReference type="EMBL" id="JAJEKE010000022">
    <property type="protein sequence ID" value="MCQ1531421.1"/>
    <property type="molecule type" value="Genomic_DNA"/>
</dbReference>
<protein>
    <submittedName>
        <fullName evidence="3">ATP-binding protein</fullName>
    </submittedName>
</protein>
<accession>A0ABT1NNC1</accession>
<keyword evidence="1" id="KW-0175">Coiled coil</keyword>
<keyword evidence="4" id="KW-1185">Reference proteome</keyword>
<dbReference type="Proteomes" id="UP001651880">
    <property type="component" value="Unassembled WGS sequence"/>
</dbReference>
<dbReference type="InterPro" id="IPR027417">
    <property type="entry name" value="P-loop_NTPase"/>
</dbReference>
<dbReference type="PANTHER" id="PTHR30050:SF4">
    <property type="entry name" value="ATP-BINDING PROTEIN RV3427C IN INSERTION SEQUENCE-RELATED"/>
    <property type="match status" value="1"/>
</dbReference>
<dbReference type="CDD" id="cd00009">
    <property type="entry name" value="AAA"/>
    <property type="match status" value="1"/>
</dbReference>
<dbReference type="RefSeq" id="WP_255228955.1">
    <property type="nucleotide sequence ID" value="NZ_JAJEKE010000022.1"/>
</dbReference>
<dbReference type="SUPFAM" id="SSF52540">
    <property type="entry name" value="P-loop containing nucleoside triphosphate hydrolases"/>
    <property type="match status" value="1"/>
</dbReference>
<dbReference type="GO" id="GO:0005524">
    <property type="term" value="F:ATP binding"/>
    <property type="evidence" value="ECO:0007669"/>
    <property type="project" value="UniProtKB-KW"/>
</dbReference>
<reference evidence="3 4" key="1">
    <citation type="submission" date="2021-10" db="EMBL/GenBank/DDBJ databases">
        <title>Lutispora strain m25 sp. nov., a thermophilic, non-spore-forming bacterium isolated from a lab-scale methanogenic bioreactor digesting anaerobic sludge.</title>
        <authorList>
            <person name="El Houari A."/>
            <person name="Mcdonald J."/>
        </authorList>
    </citation>
    <scope>NUCLEOTIDE SEQUENCE [LARGE SCALE GENOMIC DNA]</scope>
    <source>
        <strain evidence="4">m25</strain>
    </source>
</reference>
<organism evidence="3 4">
    <name type="scientific">Lutispora saccharofermentans</name>
    <dbReference type="NCBI Taxonomy" id="3024236"/>
    <lineage>
        <taxon>Bacteria</taxon>
        <taxon>Bacillati</taxon>
        <taxon>Bacillota</taxon>
        <taxon>Clostridia</taxon>
        <taxon>Lutisporales</taxon>
        <taxon>Lutisporaceae</taxon>
        <taxon>Lutispora</taxon>
    </lineage>
</organism>
<sequence length="326" mass="38271">MNNIQAIMKEYEEAREKNKRELENRKEELYAKLPRLKEIDDDMISLSISITKAVLSNTVNHEKLVEELHKKQTDLKVEKAEILTANEYPKDYLQIKYNCKKCKDTGYIGLEKCSCLAQKLIAYQYRQFKLSHKVARENFDNFNINYYSDELMDNRVSPRENMKQIYFECIKYAQEFDNHVKNLLFIGRPGLGKTFLCNSIAKSLLDAGKSVMYQSSPDLIDLVRKFKFDFDNEEAGDEALKDVYECDLLIIDDLGTELNTQFSGLVIYNILNKRLTDNKKMIISTNLDVDEIMKTYSERISSRIFGNFDMFEFYGEDIRLKMHDII</sequence>
<name>A0ABT1NNC1_9FIRM</name>
<dbReference type="PANTHER" id="PTHR30050">
    <property type="entry name" value="CHROMOSOMAL REPLICATION INITIATOR PROTEIN DNAA"/>
    <property type="match status" value="1"/>
</dbReference>
<feature type="domain" description="AAA+ ATPase" evidence="2">
    <location>
        <begin position="179"/>
        <end position="311"/>
    </location>
</feature>
<gene>
    <name evidence="3" type="ORF">LJD61_18030</name>
</gene>
<evidence type="ECO:0000313" key="3">
    <source>
        <dbReference type="EMBL" id="MCQ1531421.1"/>
    </source>
</evidence>
<dbReference type="InterPro" id="IPR002611">
    <property type="entry name" value="IstB_ATP-bd"/>
</dbReference>
<feature type="coiled-coil region" evidence="1">
    <location>
        <begin position="1"/>
        <end position="81"/>
    </location>
</feature>
<comment type="caution">
    <text evidence="3">The sequence shown here is derived from an EMBL/GenBank/DDBJ whole genome shotgun (WGS) entry which is preliminary data.</text>
</comment>
<keyword evidence="3" id="KW-0547">Nucleotide-binding</keyword>